<dbReference type="Gene3D" id="2.130.10.10">
    <property type="entry name" value="YVTN repeat-like/Quinoprotein amine dehydrogenase"/>
    <property type="match status" value="1"/>
</dbReference>
<protein>
    <recommendedName>
        <fullName evidence="4">Dipeptidylpeptidase IV N-terminal domain-containing protein</fullName>
    </recommendedName>
</protein>
<evidence type="ECO:0000313" key="3">
    <source>
        <dbReference type="Proteomes" id="UP000228711"/>
    </source>
</evidence>
<dbReference type="InterPro" id="IPR015943">
    <property type="entry name" value="WD40/YVTN_repeat-like_dom_sf"/>
</dbReference>
<feature type="transmembrane region" description="Helical" evidence="1">
    <location>
        <begin position="7"/>
        <end position="27"/>
    </location>
</feature>
<dbReference type="SUPFAM" id="SSF82171">
    <property type="entry name" value="DPP6 N-terminal domain-like"/>
    <property type="match status" value="1"/>
</dbReference>
<dbReference type="EMBL" id="PEXV01000066">
    <property type="protein sequence ID" value="PIS41675.1"/>
    <property type="molecule type" value="Genomic_DNA"/>
</dbReference>
<evidence type="ECO:0000256" key="1">
    <source>
        <dbReference type="SAM" id="Phobius"/>
    </source>
</evidence>
<comment type="caution">
    <text evidence="2">The sequence shown here is derived from an EMBL/GenBank/DDBJ whole genome shotgun (WGS) entry which is preliminary data.</text>
</comment>
<gene>
    <name evidence="2" type="ORF">COT25_01795</name>
</gene>
<dbReference type="AlphaFoldDB" id="A0A2H0YT50"/>
<organism evidence="2 3">
    <name type="scientific">Candidatus Kerfeldbacteria bacterium CG08_land_8_20_14_0_20_42_7</name>
    <dbReference type="NCBI Taxonomy" id="2014245"/>
    <lineage>
        <taxon>Bacteria</taxon>
        <taxon>Candidatus Kerfeldiibacteriota</taxon>
    </lineage>
</organism>
<accession>A0A2H0YT50</accession>
<dbReference type="Proteomes" id="UP000228711">
    <property type="component" value="Unassembled WGS sequence"/>
</dbReference>
<proteinExistence type="predicted"/>
<keyword evidence="1" id="KW-1133">Transmembrane helix</keyword>
<name>A0A2H0YT50_9BACT</name>
<reference evidence="3" key="1">
    <citation type="submission" date="2017-09" db="EMBL/GenBank/DDBJ databases">
        <title>Depth-based differentiation of microbial function through sediment-hosted aquifers and enrichment of novel symbionts in the deep terrestrial subsurface.</title>
        <authorList>
            <person name="Probst A.J."/>
            <person name="Ladd B."/>
            <person name="Jarett J.K."/>
            <person name="Geller-Mcgrath D.E."/>
            <person name="Sieber C.M.K."/>
            <person name="Emerson J.B."/>
            <person name="Anantharaman K."/>
            <person name="Thomas B.C."/>
            <person name="Malmstrom R."/>
            <person name="Stieglmeier M."/>
            <person name="Klingl A."/>
            <person name="Woyke T."/>
            <person name="Ryan C.M."/>
            <person name="Banfield J.F."/>
        </authorList>
    </citation>
    <scope>NUCLEOTIDE SEQUENCE [LARGE SCALE GENOMIC DNA]</scope>
</reference>
<keyword evidence="1" id="KW-0812">Transmembrane</keyword>
<evidence type="ECO:0000313" key="2">
    <source>
        <dbReference type="EMBL" id="PIS41675.1"/>
    </source>
</evidence>
<evidence type="ECO:0008006" key="4">
    <source>
        <dbReference type="Google" id="ProtNLM"/>
    </source>
</evidence>
<sequence>MNIRRIILISLFVLFVVAAVVAIYFVFFKTPATPDPNANQNTNGGTLPSTDVNVNRSIVTNGAIPVSNTNGSIGTNVNASDVADGGVTKVNTLVSSNAQDATLTMSGDTLRFYDPSSGTFYETNQDGTNKHQLASQLFPDAENITWSADSNKAVIQFPDDSTIVYDFNGQKQYTLPKNTEDYSFDPSGNQLAYKYVPDNIEERYIITSNIDGSGIKFVEPIGDQAANVQVDWSPRGDVVATYRKSINSTSQEVIFIGQNKENFKSATTEGRGFTASYSPTGDQMIYSVYSASSNYNPELYIMNASGDSIGSGRTKLDLQTWPDKCAFSGSAIYCAEPSFLSPGSGLYPNQASSSSDRFYIVNPQTGTTELLANPNIPVSATNLYVSSDGRRLFFTNAKTGALESILLP</sequence>
<keyword evidence="1" id="KW-0472">Membrane</keyword>